<feature type="transmembrane region" description="Helical" evidence="1">
    <location>
        <begin position="74"/>
        <end position="96"/>
    </location>
</feature>
<dbReference type="RefSeq" id="WP_222584267.1">
    <property type="nucleotide sequence ID" value="NZ_JAHVHP010000002.1"/>
</dbReference>
<sequence>MESINLDKYKEAWKKEPIFEKKRLTEKDISQFIRSSSKSIRSQFRSSLILDITLKSILLMVVFYLLFFMGGVTISFALLSFLAILSIGIFIQAGILRKLSHFKSGDSVVENLQSSIAFYYTHFRKSIWVTATTATLVFLIGSYFYLQKKYGEIPTFEWDDYVVYGIGILLSFGISFYTQNYHNQFKINQLEDFLNEAGEVSIEEKHIQDYRYKRKKWLWIFVLMAVLGLIYFMYLLFI</sequence>
<evidence type="ECO:0000313" key="3">
    <source>
        <dbReference type="Proteomes" id="UP000766609"/>
    </source>
</evidence>
<feature type="transmembrane region" description="Helical" evidence="1">
    <location>
        <begin position="48"/>
        <end position="68"/>
    </location>
</feature>
<keyword evidence="1" id="KW-1133">Transmembrane helix</keyword>
<keyword evidence="3" id="KW-1185">Reference proteome</keyword>
<keyword evidence="1" id="KW-0812">Transmembrane</keyword>
<accession>A0ABS7N5P5</accession>
<feature type="transmembrane region" description="Helical" evidence="1">
    <location>
        <begin position="161"/>
        <end position="178"/>
    </location>
</feature>
<proteinExistence type="predicted"/>
<evidence type="ECO:0000313" key="2">
    <source>
        <dbReference type="EMBL" id="MBY5951669.1"/>
    </source>
</evidence>
<reference evidence="2 3" key="1">
    <citation type="submission" date="2021-06" db="EMBL/GenBank/DDBJ databases">
        <title>44 bacteria genomes isolated from Dapeng, Shenzhen.</title>
        <authorList>
            <person name="Zheng W."/>
            <person name="Yu S."/>
            <person name="Huang Y."/>
        </authorList>
    </citation>
    <scope>NUCLEOTIDE SEQUENCE [LARGE SCALE GENOMIC DNA]</scope>
    <source>
        <strain evidence="2 3">DP5N14-6</strain>
    </source>
</reference>
<dbReference type="Proteomes" id="UP000766609">
    <property type="component" value="Unassembled WGS sequence"/>
</dbReference>
<comment type="caution">
    <text evidence="2">The sequence shown here is derived from an EMBL/GenBank/DDBJ whole genome shotgun (WGS) entry which is preliminary data.</text>
</comment>
<feature type="transmembrane region" description="Helical" evidence="1">
    <location>
        <begin position="217"/>
        <end position="237"/>
    </location>
</feature>
<organism evidence="2 3">
    <name type="scientific">Algoriphagus marincola</name>
    <dbReference type="NCBI Taxonomy" id="264027"/>
    <lineage>
        <taxon>Bacteria</taxon>
        <taxon>Pseudomonadati</taxon>
        <taxon>Bacteroidota</taxon>
        <taxon>Cytophagia</taxon>
        <taxon>Cytophagales</taxon>
        <taxon>Cyclobacteriaceae</taxon>
        <taxon>Algoriphagus</taxon>
    </lineage>
</organism>
<feature type="transmembrane region" description="Helical" evidence="1">
    <location>
        <begin position="127"/>
        <end position="146"/>
    </location>
</feature>
<protein>
    <submittedName>
        <fullName evidence="2">Uncharacterized protein</fullName>
    </submittedName>
</protein>
<gene>
    <name evidence="2" type="ORF">KUV23_11825</name>
</gene>
<name>A0ABS7N5P5_9BACT</name>
<keyword evidence="1" id="KW-0472">Membrane</keyword>
<dbReference type="EMBL" id="JAHVHP010000002">
    <property type="protein sequence ID" value="MBY5951669.1"/>
    <property type="molecule type" value="Genomic_DNA"/>
</dbReference>
<evidence type="ECO:0000256" key="1">
    <source>
        <dbReference type="SAM" id="Phobius"/>
    </source>
</evidence>